<dbReference type="EMBL" id="FULE01000014">
    <property type="protein sequence ID" value="SJN54919.1"/>
    <property type="molecule type" value="Genomic_DNA"/>
</dbReference>
<protein>
    <submittedName>
        <fullName evidence="2">Uncharacterized protein</fullName>
    </submittedName>
</protein>
<organism evidence="2 3">
    <name type="scientific">Vibrio ruber (strain DSM 16370 / JCM 11486 / BCRC 17186 / CECT 7878 / LMG 23124 / VR1)</name>
    <dbReference type="NCBI Taxonomy" id="1123498"/>
    <lineage>
        <taxon>Bacteria</taxon>
        <taxon>Pseudomonadati</taxon>
        <taxon>Pseudomonadota</taxon>
        <taxon>Gammaproteobacteria</taxon>
        <taxon>Vibrionales</taxon>
        <taxon>Vibrionaceae</taxon>
        <taxon>Vibrio</taxon>
    </lineage>
</organism>
<gene>
    <name evidence="2" type="ORF">VR7878_00991</name>
</gene>
<evidence type="ECO:0000256" key="1">
    <source>
        <dbReference type="SAM" id="MobiDB-lite"/>
    </source>
</evidence>
<dbReference type="Proteomes" id="UP000188276">
    <property type="component" value="Unassembled WGS sequence"/>
</dbReference>
<dbReference type="STRING" id="1123498.VR7878_00991"/>
<dbReference type="AlphaFoldDB" id="A0A1R4LER9"/>
<feature type="region of interest" description="Disordered" evidence="1">
    <location>
        <begin position="291"/>
        <end position="315"/>
    </location>
</feature>
<evidence type="ECO:0000313" key="2">
    <source>
        <dbReference type="EMBL" id="SJN54919.1"/>
    </source>
</evidence>
<feature type="compositionally biased region" description="Polar residues" evidence="1">
    <location>
        <begin position="304"/>
        <end position="315"/>
    </location>
</feature>
<dbReference type="RefSeq" id="WP_077333970.1">
    <property type="nucleotide sequence ID" value="NZ_FULE01000014.1"/>
</dbReference>
<name>A0A1R4LER9_VIBR1</name>
<reference evidence="3" key="1">
    <citation type="submission" date="2017-02" db="EMBL/GenBank/DDBJ databases">
        <authorList>
            <person name="Rodrigo-Torres L."/>
            <person name="Arahal R.D."/>
            <person name="Lucena T."/>
        </authorList>
    </citation>
    <scope>NUCLEOTIDE SEQUENCE [LARGE SCALE GENOMIC DNA]</scope>
    <source>
        <strain evidence="3">CECT 7878</strain>
    </source>
</reference>
<keyword evidence="3" id="KW-1185">Reference proteome</keyword>
<dbReference type="OrthoDB" id="4846903at2"/>
<accession>A0A1R4LER9</accession>
<sequence>MQSLTNRTDVYSDIAQALVQAHSGELPKPILPEALKQQLAQLSLLYGVPVDYMVPDIRLLPTESMRFFYLDRNWLDRLIDGAMSVGVLSTQDAVFNLAFFKDIYQQVDQAQVMLRSTLRGVTQAPPTVSGGPITGLIFRSQVVADFPGLEVQPLSNGTLLPILRMDTLSPNVLLCLFDGVPDQVELIQPGEGLQLGLFPNDPPRNGSDFHLFLRGLGEGGYPAGEQIQNRQGEKLRGYGAYRAGTEQPGRVVDITGLVNNIKTTLPDGALKDNVLTAGGFAIQLTKTAQKQSYDTADNFPPCRPSTTTGSTDSHE</sequence>
<proteinExistence type="predicted"/>
<evidence type="ECO:0000313" key="3">
    <source>
        <dbReference type="Proteomes" id="UP000188276"/>
    </source>
</evidence>